<dbReference type="eggNOG" id="ENOG50347E9">
    <property type="taxonomic scope" value="Bacteria"/>
</dbReference>
<sequence length="107" mass="11317">MVLGIPKKTLVIFAVLIGVVLIYAMGSDQRPSEAQSGSDGEDCRVKVTADILNVRAGPGMAAEIVGKLRQEAETEAQPVVRNGFRKIDDSRWAADAFLEPVSGASCG</sequence>
<protein>
    <submittedName>
        <fullName evidence="1">SH3 domain-containing protein</fullName>
    </submittedName>
</protein>
<evidence type="ECO:0000313" key="2">
    <source>
        <dbReference type="Proteomes" id="UP000004926"/>
    </source>
</evidence>
<organism evidence="1 2">
    <name type="scientific">Saccharomonospora marina XMU15</name>
    <dbReference type="NCBI Taxonomy" id="882083"/>
    <lineage>
        <taxon>Bacteria</taxon>
        <taxon>Bacillati</taxon>
        <taxon>Actinomycetota</taxon>
        <taxon>Actinomycetes</taxon>
        <taxon>Pseudonocardiales</taxon>
        <taxon>Pseudonocardiaceae</taxon>
        <taxon>Saccharomonospora</taxon>
    </lineage>
</organism>
<dbReference type="EMBL" id="CM001439">
    <property type="protein sequence ID" value="EHR49110.1"/>
    <property type="molecule type" value="Genomic_DNA"/>
</dbReference>
<reference evidence="1 2" key="1">
    <citation type="journal article" date="2012" name="Stand. Genomic Sci.">
        <title>Genome sequence of the ocean sediment bacterium Saccharomonospora marina type strain (XMU15(T)).</title>
        <authorList>
            <person name="Klenk H.P."/>
            <person name="Lu M."/>
            <person name="Lucas S."/>
            <person name="Lapidus A."/>
            <person name="Copeland A."/>
            <person name="Pitluck S."/>
            <person name="Goodwin L.A."/>
            <person name="Han C."/>
            <person name="Tapia R."/>
            <person name="Brambilla E.M."/>
            <person name="Potter G."/>
            <person name="Land M."/>
            <person name="Ivanova N."/>
            <person name="Rohde M."/>
            <person name="Goker M."/>
            <person name="Detter J.C."/>
            <person name="Li W.J."/>
            <person name="Kyrpides N.C."/>
            <person name="Woyke T."/>
        </authorList>
    </citation>
    <scope>NUCLEOTIDE SEQUENCE [LARGE SCALE GENOMIC DNA]</scope>
    <source>
        <strain evidence="1 2">XMU15</strain>
    </source>
</reference>
<accession>H5X879</accession>
<dbReference type="HOGENOM" id="CLU_171089_0_0_11"/>
<proteinExistence type="predicted"/>
<gene>
    <name evidence="1" type="ORF">SacmaDRAFT_0814</name>
</gene>
<name>H5X879_9PSEU</name>
<dbReference type="AlphaFoldDB" id="H5X879"/>
<evidence type="ECO:0000313" key="1">
    <source>
        <dbReference type="EMBL" id="EHR49110.1"/>
    </source>
</evidence>
<dbReference type="Gene3D" id="2.30.30.40">
    <property type="entry name" value="SH3 Domains"/>
    <property type="match status" value="1"/>
</dbReference>
<dbReference type="STRING" id="882083.SacmaDRAFT_0814"/>
<keyword evidence="2" id="KW-1185">Reference proteome</keyword>
<dbReference type="Proteomes" id="UP000004926">
    <property type="component" value="Chromosome"/>
</dbReference>